<keyword evidence="2" id="KW-1185">Reference proteome</keyword>
<evidence type="ECO:0000313" key="1">
    <source>
        <dbReference type="EMBL" id="TWW54084.1"/>
    </source>
</evidence>
<proteinExistence type="predicted"/>
<dbReference type="EMBL" id="RHFK02000409">
    <property type="protein sequence ID" value="TWW54084.1"/>
    <property type="molecule type" value="Genomic_DNA"/>
</dbReference>
<dbReference type="PANTHER" id="PTHR21301:SF10">
    <property type="entry name" value="REVERSE TRANSCRIPTASE DOMAIN-CONTAINING PROTEIN"/>
    <property type="match status" value="1"/>
</dbReference>
<name>A0A5C6MFX4_9TELE</name>
<dbReference type="AlphaFoldDB" id="A0A5C6MFX4"/>
<evidence type="ECO:0000313" key="2">
    <source>
        <dbReference type="Proteomes" id="UP000324091"/>
    </source>
</evidence>
<dbReference type="Proteomes" id="UP000324091">
    <property type="component" value="Unassembled WGS sequence"/>
</dbReference>
<comment type="caution">
    <text evidence="1">The sequence shown here is derived from an EMBL/GenBank/DDBJ whole genome shotgun (WGS) entry which is preliminary data.</text>
</comment>
<dbReference type="PANTHER" id="PTHR21301">
    <property type="entry name" value="REVERSE TRANSCRIPTASE"/>
    <property type="match status" value="1"/>
</dbReference>
<protein>
    <recommendedName>
        <fullName evidence="3">Reverse transcriptase domain-containing protein</fullName>
    </recommendedName>
</protein>
<accession>A0A5C6MFX4</accession>
<gene>
    <name evidence="1" type="ORF">D4764_0125890</name>
</gene>
<organism evidence="1 2">
    <name type="scientific">Takifugu flavidus</name>
    <name type="common">sansaifugu</name>
    <dbReference type="NCBI Taxonomy" id="433684"/>
    <lineage>
        <taxon>Eukaryota</taxon>
        <taxon>Metazoa</taxon>
        <taxon>Chordata</taxon>
        <taxon>Craniata</taxon>
        <taxon>Vertebrata</taxon>
        <taxon>Euteleostomi</taxon>
        <taxon>Actinopterygii</taxon>
        <taxon>Neopterygii</taxon>
        <taxon>Teleostei</taxon>
        <taxon>Neoteleostei</taxon>
        <taxon>Acanthomorphata</taxon>
        <taxon>Eupercaria</taxon>
        <taxon>Tetraodontiformes</taxon>
        <taxon>Tetradontoidea</taxon>
        <taxon>Tetraodontidae</taxon>
        <taxon>Takifugu</taxon>
    </lineage>
</organism>
<evidence type="ECO:0008006" key="3">
    <source>
        <dbReference type="Google" id="ProtNLM"/>
    </source>
</evidence>
<reference evidence="1 2" key="1">
    <citation type="submission" date="2019-04" db="EMBL/GenBank/DDBJ databases">
        <title>Chromosome genome assembly for Takifugu flavidus.</title>
        <authorList>
            <person name="Xiao S."/>
        </authorList>
    </citation>
    <scope>NUCLEOTIDE SEQUENCE [LARGE SCALE GENOMIC DNA]</scope>
    <source>
        <strain evidence="1">HTHZ2018</strain>
        <tissue evidence="1">Muscle</tissue>
    </source>
</reference>
<sequence length="165" mass="18984">MGKKFAPAYANIFMAEWETSALAACGKKPLHYFRYLDDIWGVWHHTQEEFGEFLNSLNRHNPSIKLKSTINSGSVDFLDTTTFKGEKFKATNNLDIKGDFMEATRTLFRALSTRGYSRSFRRQALREFLETKPVHVSSVVPLRIRAERRWILKLGTQVPGGLNLK</sequence>